<reference evidence="9" key="1">
    <citation type="submission" date="2017-04" db="EMBL/GenBank/DDBJ databases">
        <authorList>
            <person name="Varghese N."/>
            <person name="Submissions S."/>
        </authorList>
    </citation>
    <scope>NUCLEOTIDE SEQUENCE [LARGE SCALE GENOMIC DNA]</scope>
    <source>
        <strain evidence="9">Ballard 720</strain>
    </source>
</reference>
<gene>
    <name evidence="8" type="ORF">SAMN06295900_106374</name>
</gene>
<dbReference type="Proteomes" id="UP000192911">
    <property type="component" value="Unassembled WGS sequence"/>
</dbReference>
<protein>
    <submittedName>
        <fullName evidence="8">Type III secretion protein S</fullName>
    </submittedName>
</protein>
<keyword evidence="3" id="KW-1003">Cell membrane</keyword>
<dbReference type="Pfam" id="PF01313">
    <property type="entry name" value="Bac_export_3"/>
    <property type="match status" value="1"/>
</dbReference>
<evidence type="ECO:0000256" key="2">
    <source>
        <dbReference type="ARBA" id="ARBA00006156"/>
    </source>
</evidence>
<sequence length="89" mass="9730">MSDAIVTQFAARMLWLVLLLSLPVVVVASVVGVVISLVQALTQVQDQTIQFLIKLLAVAATLAGTYHWMGDIILNYANQSFDNIVLMKL</sequence>
<dbReference type="STRING" id="28094.SAMN06295900_106374"/>
<dbReference type="PANTHER" id="PTHR34040:SF4">
    <property type="entry name" value="SECRETION SYSTEM APPARATUS PROTEIN SSAS"/>
    <property type="match status" value="1"/>
</dbReference>
<dbReference type="NCBIfam" id="TIGR01403">
    <property type="entry name" value="fliQ_rel_III"/>
    <property type="match status" value="1"/>
</dbReference>
<evidence type="ECO:0000256" key="4">
    <source>
        <dbReference type="ARBA" id="ARBA00022692"/>
    </source>
</evidence>
<dbReference type="OrthoDB" id="9806440at2"/>
<keyword evidence="5 7" id="KW-1133">Transmembrane helix</keyword>
<dbReference type="GO" id="GO:0009306">
    <property type="term" value="P:protein secretion"/>
    <property type="evidence" value="ECO:0007669"/>
    <property type="project" value="InterPro"/>
</dbReference>
<evidence type="ECO:0000313" key="9">
    <source>
        <dbReference type="Proteomes" id="UP000192911"/>
    </source>
</evidence>
<dbReference type="RefSeq" id="WP_085228037.1">
    <property type="nucleotide sequence ID" value="NZ_BSQD01000006.1"/>
</dbReference>
<dbReference type="NCBIfam" id="NF011877">
    <property type="entry name" value="PRK15350.1"/>
    <property type="match status" value="1"/>
</dbReference>
<evidence type="ECO:0000256" key="1">
    <source>
        <dbReference type="ARBA" id="ARBA00004651"/>
    </source>
</evidence>
<evidence type="ECO:0000256" key="5">
    <source>
        <dbReference type="ARBA" id="ARBA00022989"/>
    </source>
</evidence>
<evidence type="ECO:0000256" key="6">
    <source>
        <dbReference type="ARBA" id="ARBA00023136"/>
    </source>
</evidence>
<evidence type="ECO:0000313" key="8">
    <source>
        <dbReference type="EMBL" id="SMF41287.1"/>
    </source>
</evidence>
<comment type="similarity">
    <text evidence="2">Belongs to the FliQ/MopD/SpaQ family.</text>
</comment>
<accession>A0A1X7EVX8</accession>
<organism evidence="8 9">
    <name type="scientific">Trinickia caryophylli</name>
    <name type="common">Paraburkholderia caryophylli</name>
    <dbReference type="NCBI Taxonomy" id="28094"/>
    <lineage>
        <taxon>Bacteria</taxon>
        <taxon>Pseudomonadati</taxon>
        <taxon>Pseudomonadota</taxon>
        <taxon>Betaproteobacteria</taxon>
        <taxon>Burkholderiales</taxon>
        <taxon>Burkholderiaceae</taxon>
        <taxon>Trinickia</taxon>
    </lineage>
</organism>
<dbReference type="InterPro" id="IPR006306">
    <property type="entry name" value="T3SS_HrpO"/>
</dbReference>
<dbReference type="PRINTS" id="PR00952">
    <property type="entry name" value="TYPE3IMQPROT"/>
</dbReference>
<name>A0A1X7EVX8_TRICW</name>
<comment type="subcellular location">
    <subcellularLocation>
        <location evidence="1">Cell membrane</location>
        <topology evidence="1">Multi-pass membrane protein</topology>
    </subcellularLocation>
</comment>
<evidence type="ECO:0000256" key="7">
    <source>
        <dbReference type="SAM" id="Phobius"/>
    </source>
</evidence>
<dbReference type="GeneID" id="95550754"/>
<keyword evidence="6 7" id="KW-0472">Membrane</keyword>
<dbReference type="EMBL" id="FXAH01000006">
    <property type="protein sequence ID" value="SMF41287.1"/>
    <property type="molecule type" value="Genomic_DNA"/>
</dbReference>
<dbReference type="GO" id="GO:0005886">
    <property type="term" value="C:plasma membrane"/>
    <property type="evidence" value="ECO:0007669"/>
    <property type="project" value="UniProtKB-SubCell"/>
</dbReference>
<evidence type="ECO:0000256" key="3">
    <source>
        <dbReference type="ARBA" id="ARBA00022475"/>
    </source>
</evidence>
<dbReference type="PANTHER" id="PTHR34040">
    <property type="entry name" value="FLAGELLAR BIOSYNTHETIC PROTEIN FLIQ"/>
    <property type="match status" value="1"/>
</dbReference>
<dbReference type="AlphaFoldDB" id="A0A1X7EVX8"/>
<keyword evidence="9" id="KW-1185">Reference proteome</keyword>
<feature type="transmembrane region" description="Helical" evidence="7">
    <location>
        <begin position="51"/>
        <end position="69"/>
    </location>
</feature>
<proteinExistence type="inferred from homology"/>
<dbReference type="InterPro" id="IPR002191">
    <property type="entry name" value="Bac_export_3"/>
</dbReference>
<dbReference type="PIRSF" id="PIRSF004669">
    <property type="entry name" value="FliQ"/>
    <property type="match status" value="1"/>
</dbReference>
<feature type="transmembrane region" description="Helical" evidence="7">
    <location>
        <begin position="12"/>
        <end position="39"/>
    </location>
</feature>
<keyword evidence="4 7" id="KW-0812">Transmembrane</keyword>